<name>A0A9N6WSW6_9CAUD</name>
<feature type="compositionally biased region" description="Pro residues" evidence="1">
    <location>
        <begin position="90"/>
        <end position="100"/>
    </location>
</feature>
<sequence>MAEQVAIPAGVNPNSATPAAGAEVTTYGTRANAGNPAAGNDPAGLPALPSSSEQRPGHQPSALPPGVDAAQFAAFVAWQATQGKGTPTPEAKPNPTPTAPPASLQLFSEVAGSEAALAATKAASASDPVIATTFEMFSLVAPDLNLVRAIGLAIDRGDSDLIDRAYLREAGGDKADKLIKLAEGMVKHVDTQVTNMQNEIHLKAGGQAQWDANAASFNTSAPAYLKAYVKEALNSADAARIRQGVDAVLEFVKASGNLPKPPQGHVRAGGGAPDGVLGLSKQGYQEARQKLNKFDRDYNDKARELDARRAIGKKMGL</sequence>
<evidence type="ECO:0000256" key="1">
    <source>
        <dbReference type="SAM" id="MobiDB-lite"/>
    </source>
</evidence>
<gene>
    <name evidence="2" type="ORF">VAC51_00053</name>
</gene>
<evidence type="ECO:0000313" key="2">
    <source>
        <dbReference type="EMBL" id="CAI3971403.1"/>
    </source>
</evidence>
<feature type="region of interest" description="Disordered" evidence="1">
    <location>
        <begin position="83"/>
        <end position="103"/>
    </location>
</feature>
<feature type="region of interest" description="Disordered" evidence="1">
    <location>
        <begin position="1"/>
        <end position="66"/>
    </location>
</feature>
<feature type="region of interest" description="Disordered" evidence="1">
    <location>
        <begin position="259"/>
        <end position="278"/>
    </location>
</feature>
<organism evidence="2">
    <name type="scientific">Variovorax phage VAC_51</name>
    <dbReference type="NCBI Taxonomy" id="2985242"/>
    <lineage>
        <taxon>Viruses</taxon>
        <taxon>Duplodnaviria</taxon>
        <taxon>Heunggongvirae</taxon>
        <taxon>Uroviricota</taxon>
        <taxon>Caudoviricetes</taxon>
        <taxon>Autographivirales</taxon>
        <taxon>Autoscriptoviridae</taxon>
        <taxon>Trelivelvirus</taxon>
        <taxon>Trelivelvirus VAC51</taxon>
    </lineage>
</organism>
<proteinExistence type="predicted"/>
<dbReference type="EMBL" id="OX359471">
    <property type="protein sequence ID" value="CAI3971403.1"/>
    <property type="molecule type" value="Genomic_DNA"/>
</dbReference>
<reference evidence="2" key="1">
    <citation type="submission" date="2022-10" db="EMBL/GenBank/DDBJ databases">
        <authorList>
            <person name="Meaden S."/>
        </authorList>
    </citation>
    <scope>NUCLEOTIDE SEQUENCE</scope>
</reference>
<accession>A0A9N6WSW6</accession>
<feature type="compositionally biased region" description="Low complexity" evidence="1">
    <location>
        <begin position="31"/>
        <end position="49"/>
    </location>
</feature>
<protein>
    <submittedName>
        <fullName evidence="2">Head scaffolding protein</fullName>
    </submittedName>
</protein>